<dbReference type="Pfam" id="PF13478">
    <property type="entry name" value="XdhC_C"/>
    <property type="match status" value="1"/>
</dbReference>
<dbReference type="InterPro" id="IPR003777">
    <property type="entry name" value="XdhC_CoxI"/>
</dbReference>
<dbReference type="Pfam" id="PF02625">
    <property type="entry name" value="XdhC_CoxI"/>
    <property type="match status" value="1"/>
</dbReference>
<keyword evidence="4" id="KW-1185">Reference proteome</keyword>
<sequence>MIDVTPLEDEMTRLAEGLRAAGTPFAVATVVRTVGATAAKPGARALIHSDGTIGGGWIGGGCVRSALARAAQEALADGQPKFLSLMPEDLLQGRGVTAGSDVEGVRFARNGCPSKGSMDVFVEPHLPQPELVVLGASPVAVALVRLAAGFGFRLNAMPLAEPLEPVSAGAQRLVVVATQGKGDLDGLRMALASGAIFLAFVGSRRKFAALSEKLAAEGIAARDLARVQAPAGLDIHALTPEEIALSILAQVVQVRRSGQRHAD</sequence>
<proteinExistence type="predicted"/>
<dbReference type="RefSeq" id="WP_342745303.1">
    <property type="nucleotide sequence ID" value="NZ_FZNN01000008.1"/>
</dbReference>
<dbReference type="PANTHER" id="PTHR30388:SF6">
    <property type="entry name" value="XANTHINE DEHYDROGENASE SUBUNIT A-RELATED"/>
    <property type="match status" value="1"/>
</dbReference>
<dbReference type="PANTHER" id="PTHR30388">
    <property type="entry name" value="ALDEHYDE OXIDOREDUCTASE MOLYBDENUM COFACTOR ASSEMBLY PROTEIN"/>
    <property type="match status" value="1"/>
</dbReference>
<protein>
    <submittedName>
        <fullName evidence="3">Xanthine dehydrogenase accessory factor</fullName>
    </submittedName>
</protein>
<dbReference type="InterPro" id="IPR027051">
    <property type="entry name" value="XdhC_Rossmann_dom"/>
</dbReference>
<feature type="domain" description="XdhC- CoxI" evidence="1">
    <location>
        <begin position="18"/>
        <end position="83"/>
    </location>
</feature>
<organism evidence="3 4">
    <name type="scientific">Puniceibacterium sediminis</name>
    <dbReference type="NCBI Taxonomy" id="1608407"/>
    <lineage>
        <taxon>Bacteria</taxon>
        <taxon>Pseudomonadati</taxon>
        <taxon>Pseudomonadota</taxon>
        <taxon>Alphaproteobacteria</taxon>
        <taxon>Rhodobacterales</taxon>
        <taxon>Paracoccaceae</taxon>
        <taxon>Puniceibacterium</taxon>
    </lineage>
</organism>
<dbReference type="InterPro" id="IPR052698">
    <property type="entry name" value="MoCofactor_Util/Proc"/>
</dbReference>
<gene>
    <name evidence="3" type="ORF">SAMN06265370_10889</name>
</gene>
<evidence type="ECO:0000313" key="4">
    <source>
        <dbReference type="Proteomes" id="UP000198417"/>
    </source>
</evidence>
<evidence type="ECO:0000259" key="2">
    <source>
        <dbReference type="Pfam" id="PF13478"/>
    </source>
</evidence>
<dbReference type="Proteomes" id="UP000198417">
    <property type="component" value="Unassembled WGS sequence"/>
</dbReference>
<dbReference type="Gene3D" id="3.40.50.720">
    <property type="entry name" value="NAD(P)-binding Rossmann-like Domain"/>
    <property type="match status" value="1"/>
</dbReference>
<reference evidence="3 4" key="1">
    <citation type="submission" date="2017-06" db="EMBL/GenBank/DDBJ databases">
        <authorList>
            <person name="Kim H.J."/>
            <person name="Triplett B.A."/>
        </authorList>
    </citation>
    <scope>NUCLEOTIDE SEQUENCE [LARGE SCALE GENOMIC DNA]</scope>
    <source>
        <strain evidence="3 4">DSM 29052</strain>
    </source>
</reference>
<name>A0A238WZ00_9RHOB</name>
<evidence type="ECO:0000259" key="1">
    <source>
        <dbReference type="Pfam" id="PF02625"/>
    </source>
</evidence>
<evidence type="ECO:0000313" key="3">
    <source>
        <dbReference type="EMBL" id="SNR51787.1"/>
    </source>
</evidence>
<dbReference type="EMBL" id="FZNN01000008">
    <property type="protein sequence ID" value="SNR51787.1"/>
    <property type="molecule type" value="Genomic_DNA"/>
</dbReference>
<feature type="domain" description="XdhC Rossmann" evidence="2">
    <location>
        <begin position="131"/>
        <end position="251"/>
    </location>
</feature>
<accession>A0A238WZ00</accession>
<dbReference type="AlphaFoldDB" id="A0A238WZ00"/>